<dbReference type="Pfam" id="PF00107">
    <property type="entry name" value="ADH_zinc_N"/>
    <property type="match status" value="1"/>
</dbReference>
<dbReference type="EMBL" id="LXJZ01000198">
    <property type="protein sequence ID" value="OAJ54780.1"/>
    <property type="molecule type" value="Genomic_DNA"/>
</dbReference>
<dbReference type="SUPFAM" id="SSF50129">
    <property type="entry name" value="GroES-like"/>
    <property type="match status" value="2"/>
</dbReference>
<evidence type="ECO:0000256" key="2">
    <source>
        <dbReference type="SAM" id="MobiDB-lite"/>
    </source>
</evidence>
<accession>A0A1A9N6L2</accession>
<proteinExistence type="predicted"/>
<evidence type="ECO:0000313" key="5">
    <source>
        <dbReference type="EMBL" id="OAJ60967.1"/>
    </source>
</evidence>
<dbReference type="RefSeq" id="WP_064270329.1">
    <property type="nucleotide sequence ID" value="NZ_LXJZ01000198.1"/>
</dbReference>
<dbReference type="InterPro" id="IPR011032">
    <property type="entry name" value="GroES-like_sf"/>
</dbReference>
<dbReference type="InterPro" id="IPR036291">
    <property type="entry name" value="NAD(P)-bd_dom_sf"/>
</dbReference>
<feature type="region of interest" description="Disordered" evidence="2">
    <location>
        <begin position="1"/>
        <end position="24"/>
    </location>
</feature>
<dbReference type="Gene3D" id="3.90.180.10">
    <property type="entry name" value="Medium-chain alcohol dehydrogenases, catalytic domain"/>
    <property type="match status" value="1"/>
</dbReference>
<dbReference type="Pfam" id="PF16884">
    <property type="entry name" value="ADH_N_2"/>
    <property type="match status" value="1"/>
</dbReference>
<dbReference type="Proteomes" id="UP000077961">
    <property type="component" value="Unassembled WGS sequence"/>
</dbReference>
<evidence type="ECO:0000313" key="6">
    <source>
        <dbReference type="Proteomes" id="UP000077961"/>
    </source>
</evidence>
<dbReference type="OrthoDB" id="9805663at2"/>
<dbReference type="STRING" id="1462993.A6V36_07985"/>
<dbReference type="SUPFAM" id="SSF51735">
    <property type="entry name" value="NAD(P)-binding Rossmann-fold domains"/>
    <property type="match status" value="1"/>
</dbReference>
<name>A0A1A9N6L2_9BURK</name>
<dbReference type="InterPro" id="IPR013149">
    <property type="entry name" value="ADH-like_C"/>
</dbReference>
<reference evidence="6 7" key="1">
    <citation type="submission" date="2016-04" db="EMBL/GenBank/DDBJ databases">
        <title>Reclassification of Paraburkholderia panaciterrae (Farh et al. 2015) Dobritsa &amp; Samadpour 2016 as a later homotypic synonym of Paraburkholderia ginsengiterrae (Farh et al. 2015) Dobritsa &amp; Samadpour 2016.</title>
        <authorList>
            <person name="Dobritsa A.P."/>
            <person name="Kutumbaka K."/>
            <person name="Samadpour M."/>
        </authorList>
    </citation>
    <scope>NUCLEOTIDE SEQUENCE [LARGE SCALE GENOMIC DNA]</scope>
    <source>
        <strain evidence="5 7">DCY85</strain>
        <strain evidence="4 6">DCY85-1</strain>
    </source>
</reference>
<keyword evidence="6" id="KW-1185">Reference proteome</keyword>
<keyword evidence="1" id="KW-0560">Oxidoreductase</keyword>
<dbReference type="SMART" id="SM00829">
    <property type="entry name" value="PKS_ER"/>
    <property type="match status" value="1"/>
</dbReference>
<dbReference type="InterPro" id="IPR020843">
    <property type="entry name" value="ER"/>
</dbReference>
<dbReference type="GO" id="GO:0016628">
    <property type="term" value="F:oxidoreductase activity, acting on the CH-CH group of donors, NAD or NADP as acceptor"/>
    <property type="evidence" value="ECO:0007669"/>
    <property type="project" value="InterPro"/>
</dbReference>
<gene>
    <name evidence="4" type="ORF">A6V36_07985</name>
    <name evidence="5" type="ORF">A6V37_02315</name>
</gene>
<dbReference type="PANTHER" id="PTHR43205">
    <property type="entry name" value="PROSTAGLANDIN REDUCTASE"/>
    <property type="match status" value="1"/>
</dbReference>
<dbReference type="EMBL" id="LXKA01000221">
    <property type="protein sequence ID" value="OAJ60967.1"/>
    <property type="molecule type" value="Genomic_DNA"/>
</dbReference>
<dbReference type="Proteomes" id="UP000078116">
    <property type="component" value="Unassembled WGS sequence"/>
</dbReference>
<dbReference type="InterPro" id="IPR041694">
    <property type="entry name" value="ADH_N_2"/>
</dbReference>
<dbReference type="Gene3D" id="3.40.50.720">
    <property type="entry name" value="NAD(P)-binding Rossmann-like Domain"/>
    <property type="match status" value="1"/>
</dbReference>
<dbReference type="CDD" id="cd05288">
    <property type="entry name" value="PGDH"/>
    <property type="match status" value="1"/>
</dbReference>
<feature type="domain" description="Enoyl reductase (ER)" evidence="3">
    <location>
        <begin position="20"/>
        <end position="335"/>
    </location>
</feature>
<evidence type="ECO:0000259" key="3">
    <source>
        <dbReference type="SMART" id="SM00829"/>
    </source>
</evidence>
<comment type="caution">
    <text evidence="5">The sequence shown here is derived from an EMBL/GenBank/DDBJ whole genome shotgun (WGS) entry which is preliminary data.</text>
</comment>
<dbReference type="InterPro" id="IPR045010">
    <property type="entry name" value="MDR_fam"/>
</dbReference>
<dbReference type="FunFam" id="3.40.50.720:FF:000121">
    <property type="entry name" value="Prostaglandin reductase 2"/>
    <property type="match status" value="1"/>
</dbReference>
<evidence type="ECO:0000313" key="4">
    <source>
        <dbReference type="EMBL" id="OAJ54780.1"/>
    </source>
</evidence>
<dbReference type="PANTHER" id="PTHR43205:SF7">
    <property type="entry name" value="PROSTAGLANDIN REDUCTASE 1"/>
    <property type="match status" value="1"/>
</dbReference>
<evidence type="ECO:0000256" key="1">
    <source>
        <dbReference type="ARBA" id="ARBA00023002"/>
    </source>
</evidence>
<evidence type="ECO:0000313" key="7">
    <source>
        <dbReference type="Proteomes" id="UP000078116"/>
    </source>
</evidence>
<protein>
    <submittedName>
        <fullName evidence="5">NADP-dependent oxidoreductase</fullName>
    </submittedName>
</protein>
<sequence>MTSESARRIVLASRPKGQPTADDFRLEPFPVPKPGAQQLLLRTLYLSLDPYMRGRMDSAKSYASPVAIGDVMTGECIAQVVESNHAGYAVGDIVLAHAGWQTHAISDGAGVRKIDSTDAPLTTRLGVLGMPGFTAYSGMRVIGQPKAGETVVVAAASGPVGATVGQLARLAGARAVGIAGGPEKCAFVQDELGFDSCIDHRAPDFAERLANACPNGVDVYFENVGGAIWRAVAPLLNKFARVPVCGLISQFGVSEYPGPDRLPGTMRDVLSKSLTIRGFINYDFAELYPDFLREVGAGIKSGAIRYKEDIVDGFENTPTAFIGMLNGRNFGKLLIRVAS</sequence>
<organism evidence="5 7">
    <name type="scientific">Paraburkholderia ginsengiterrae</name>
    <dbReference type="NCBI Taxonomy" id="1462993"/>
    <lineage>
        <taxon>Bacteria</taxon>
        <taxon>Pseudomonadati</taxon>
        <taxon>Pseudomonadota</taxon>
        <taxon>Betaproteobacteria</taxon>
        <taxon>Burkholderiales</taxon>
        <taxon>Burkholderiaceae</taxon>
        <taxon>Paraburkholderia</taxon>
    </lineage>
</organism>
<dbReference type="AlphaFoldDB" id="A0A1A9N6L2"/>